<accession>A0ABQ9W5C5</accession>
<keyword evidence="2" id="KW-1185">Reference proteome</keyword>
<comment type="caution">
    <text evidence="1">The sequence shown here is derived from an EMBL/GenBank/DDBJ whole genome shotgun (WGS) entry which is preliminary data.</text>
</comment>
<evidence type="ECO:0000313" key="1">
    <source>
        <dbReference type="EMBL" id="KAK2116650.1"/>
    </source>
</evidence>
<sequence length="63" mass="6940">MAKYLILYGTKEFSFVQLSDAYRGMASFFSTPPLCQTWPVHCWTSQGSSPFIARTSVPSTAAA</sequence>
<reference evidence="1 2" key="1">
    <citation type="submission" date="2023-05" db="EMBL/GenBank/DDBJ databases">
        <title>B98-5 Cell Line De Novo Hybrid Assembly: An Optical Mapping Approach.</title>
        <authorList>
            <person name="Kananen K."/>
            <person name="Auerbach J.A."/>
            <person name="Kautto E."/>
            <person name="Blachly J.S."/>
        </authorList>
    </citation>
    <scope>NUCLEOTIDE SEQUENCE [LARGE SCALE GENOMIC DNA]</scope>
    <source>
        <strain evidence="1">B95-8</strain>
        <tissue evidence="1">Cell line</tissue>
    </source>
</reference>
<protein>
    <recommendedName>
        <fullName evidence="3">GST N-terminal domain-containing protein</fullName>
    </recommendedName>
</protein>
<evidence type="ECO:0000313" key="2">
    <source>
        <dbReference type="Proteomes" id="UP001266305"/>
    </source>
</evidence>
<proteinExistence type="predicted"/>
<name>A0ABQ9W5C5_SAGOE</name>
<dbReference type="Proteomes" id="UP001266305">
    <property type="component" value="Unassembled WGS sequence"/>
</dbReference>
<gene>
    <name evidence="1" type="ORF">P7K49_003536</name>
</gene>
<organism evidence="1 2">
    <name type="scientific">Saguinus oedipus</name>
    <name type="common">Cotton-top tamarin</name>
    <name type="synonym">Oedipomidas oedipus</name>
    <dbReference type="NCBI Taxonomy" id="9490"/>
    <lineage>
        <taxon>Eukaryota</taxon>
        <taxon>Metazoa</taxon>
        <taxon>Chordata</taxon>
        <taxon>Craniata</taxon>
        <taxon>Vertebrata</taxon>
        <taxon>Euteleostomi</taxon>
        <taxon>Mammalia</taxon>
        <taxon>Eutheria</taxon>
        <taxon>Euarchontoglires</taxon>
        <taxon>Primates</taxon>
        <taxon>Haplorrhini</taxon>
        <taxon>Platyrrhini</taxon>
        <taxon>Cebidae</taxon>
        <taxon>Callitrichinae</taxon>
        <taxon>Saguinus</taxon>
    </lineage>
</organism>
<dbReference type="EMBL" id="JASSZA010000002">
    <property type="protein sequence ID" value="KAK2116650.1"/>
    <property type="molecule type" value="Genomic_DNA"/>
</dbReference>
<evidence type="ECO:0008006" key="3">
    <source>
        <dbReference type="Google" id="ProtNLM"/>
    </source>
</evidence>